<dbReference type="SMART" id="SM00159">
    <property type="entry name" value="PTX"/>
    <property type="match status" value="2"/>
</dbReference>
<evidence type="ECO:0000256" key="6">
    <source>
        <dbReference type="PROSITE-ProRule" id="PRU00076"/>
    </source>
</evidence>
<name>A0A9W9ZA27_9CNID</name>
<dbReference type="PROSITE" id="PS50948">
    <property type="entry name" value="PAN"/>
    <property type="match status" value="1"/>
</dbReference>
<evidence type="ECO:0000313" key="10">
    <source>
        <dbReference type="EMBL" id="KAJ7377898.1"/>
    </source>
</evidence>
<accession>A0A9W9ZA27</accession>
<comment type="caution">
    <text evidence="10">The sequence shown here is derived from an EMBL/GenBank/DDBJ whole genome shotgun (WGS) entry which is preliminary data.</text>
</comment>
<dbReference type="PRINTS" id="PR00895">
    <property type="entry name" value="PENTAXIN"/>
</dbReference>
<dbReference type="CDD" id="cd00054">
    <property type="entry name" value="EGF_CA"/>
    <property type="match status" value="1"/>
</dbReference>
<comment type="caution">
    <text evidence="6">Lacks conserved residue(s) required for the propagation of feature annotation.</text>
</comment>
<evidence type="ECO:0000259" key="8">
    <source>
        <dbReference type="PROSITE" id="PS50948"/>
    </source>
</evidence>
<dbReference type="InterPro" id="IPR003609">
    <property type="entry name" value="Pan_app"/>
</dbReference>
<dbReference type="Gene3D" id="2.10.25.10">
    <property type="entry name" value="Laminin"/>
    <property type="match status" value="1"/>
</dbReference>
<evidence type="ECO:0000313" key="11">
    <source>
        <dbReference type="Proteomes" id="UP001163046"/>
    </source>
</evidence>
<gene>
    <name evidence="10" type="ORF">OS493_025792</name>
</gene>
<keyword evidence="4 6" id="KW-1015">Disulfide bond</keyword>
<dbReference type="Gene3D" id="2.60.120.200">
    <property type="match status" value="2"/>
</dbReference>
<feature type="domain" description="Apple" evidence="8">
    <location>
        <begin position="1"/>
        <end position="56"/>
    </location>
</feature>
<dbReference type="SUPFAM" id="SSF49899">
    <property type="entry name" value="Concanavalin A-like lectins/glucanases"/>
    <property type="match status" value="2"/>
</dbReference>
<dbReference type="PROSITE" id="PS00022">
    <property type="entry name" value="EGF_1"/>
    <property type="match status" value="1"/>
</dbReference>
<dbReference type="GO" id="GO:0046872">
    <property type="term" value="F:metal ion binding"/>
    <property type="evidence" value="ECO:0007669"/>
    <property type="project" value="UniProtKB-KW"/>
</dbReference>
<evidence type="ECO:0000259" key="9">
    <source>
        <dbReference type="PROSITE" id="PS51828"/>
    </source>
</evidence>
<organism evidence="10 11">
    <name type="scientific">Desmophyllum pertusum</name>
    <dbReference type="NCBI Taxonomy" id="174260"/>
    <lineage>
        <taxon>Eukaryota</taxon>
        <taxon>Metazoa</taxon>
        <taxon>Cnidaria</taxon>
        <taxon>Anthozoa</taxon>
        <taxon>Hexacorallia</taxon>
        <taxon>Scleractinia</taxon>
        <taxon>Caryophylliina</taxon>
        <taxon>Caryophylliidae</taxon>
        <taxon>Desmophyllum</taxon>
    </lineage>
</organism>
<evidence type="ECO:0000256" key="1">
    <source>
        <dbReference type="ARBA" id="ARBA00001913"/>
    </source>
</evidence>
<feature type="domain" description="Pentraxin (PTX)" evidence="9">
    <location>
        <begin position="307"/>
        <end position="505"/>
    </location>
</feature>
<dbReference type="AlphaFoldDB" id="A0A9W9ZA27"/>
<keyword evidence="11" id="KW-1185">Reference proteome</keyword>
<keyword evidence="6" id="KW-0245">EGF-like domain</keyword>
<dbReference type="OrthoDB" id="5969871at2759"/>
<feature type="domain" description="EGF-like" evidence="7">
    <location>
        <begin position="55"/>
        <end position="95"/>
    </location>
</feature>
<dbReference type="PROSITE" id="PS50026">
    <property type="entry name" value="EGF_3"/>
    <property type="match status" value="1"/>
</dbReference>
<dbReference type="SUPFAM" id="SSF57196">
    <property type="entry name" value="EGF/Laminin"/>
    <property type="match status" value="1"/>
</dbReference>
<dbReference type="EMBL" id="MU826371">
    <property type="protein sequence ID" value="KAJ7377898.1"/>
    <property type="molecule type" value="Genomic_DNA"/>
</dbReference>
<evidence type="ECO:0000256" key="3">
    <source>
        <dbReference type="ARBA" id="ARBA00022837"/>
    </source>
</evidence>
<reference evidence="10" key="1">
    <citation type="submission" date="2023-01" db="EMBL/GenBank/DDBJ databases">
        <title>Genome assembly of the deep-sea coral Lophelia pertusa.</title>
        <authorList>
            <person name="Herrera S."/>
            <person name="Cordes E."/>
        </authorList>
    </citation>
    <scope>NUCLEOTIDE SEQUENCE</scope>
    <source>
        <strain evidence="10">USNM1676648</strain>
        <tissue evidence="10">Polyp</tissue>
    </source>
</reference>
<keyword evidence="2" id="KW-0479">Metal-binding</keyword>
<dbReference type="Proteomes" id="UP001163046">
    <property type="component" value="Unassembled WGS sequence"/>
</dbReference>
<dbReference type="PANTHER" id="PTHR19277:SF161">
    <property type="entry name" value="LAMININ G DOMAIN-CONTAINING PROTEIN"/>
    <property type="match status" value="1"/>
</dbReference>
<proteinExistence type="predicted"/>
<dbReference type="InterPro" id="IPR000742">
    <property type="entry name" value="EGF"/>
</dbReference>
<dbReference type="PANTHER" id="PTHR19277">
    <property type="entry name" value="PENTRAXIN"/>
    <property type="match status" value="1"/>
</dbReference>
<feature type="disulfide bond" evidence="6">
    <location>
        <begin position="85"/>
        <end position="94"/>
    </location>
</feature>
<dbReference type="InterPro" id="IPR030476">
    <property type="entry name" value="Pentaxin_CS"/>
</dbReference>
<comment type="cofactor">
    <cofactor evidence="1">
        <name>Ca(2+)</name>
        <dbReference type="ChEBI" id="CHEBI:29108"/>
    </cofactor>
</comment>
<evidence type="ECO:0000256" key="5">
    <source>
        <dbReference type="ARBA" id="ARBA00023180"/>
    </source>
</evidence>
<evidence type="ECO:0000256" key="4">
    <source>
        <dbReference type="ARBA" id="ARBA00023157"/>
    </source>
</evidence>
<feature type="domain" description="Pentraxin (PTX)" evidence="9">
    <location>
        <begin position="96"/>
        <end position="297"/>
    </location>
</feature>
<dbReference type="Pfam" id="PF00024">
    <property type="entry name" value="PAN_1"/>
    <property type="match status" value="1"/>
</dbReference>
<dbReference type="InterPro" id="IPR051360">
    <property type="entry name" value="Neuronal_Pentraxin_Related"/>
</dbReference>
<dbReference type="PROSITE" id="PS00289">
    <property type="entry name" value="PTX_1"/>
    <property type="match status" value="1"/>
</dbReference>
<sequence length="509" mass="57486">MECTLTCLRHAQCESFNYQDNSVGTRHVCELNDQTRLTRSRDLLQRNGFSYYGTGMKPCLNVICQNGGTCHPVFDNMAVPYCCQCKQRYGGRHCEHIMGFRFTNSSSGDHVSIPVGENIETVSLTVCVRFKASQVKHGISSPVSYVTGDFNAVLQLHANRTIRIYIKDQYSDFPYVSLLDNTWHHVCSTWETVGGNLSLYIDGLLIGQKQGVHPGITFNSSGTFVIGQLQKTIGGQFLLNESFLGDVTDVNIWKDVLTQSIIEERSRECYSHVGDLLDWPAFSTGSLQFYKEVNSFPSECSGFDPSTNYDLEFPRRTDEDYVYGPTLPALSAFTVSFFVSFADNGDKTFFNYFAKGALNEIFIHERNKYFTVRIRRVARQHDFNIPPDGLWHHVVVTWENINGTYEIFVNGQTMETGDGLQNGTNIKAGGTVVLGNDKDSFGFQKRDAYVGKISRVNLWDYVLPRETIALLSQHCGKENGEIIAWRDFRAGPPHGEVYIREPSSCHRPQ</sequence>
<dbReference type="Pfam" id="PF00354">
    <property type="entry name" value="Pentaxin"/>
    <property type="match status" value="2"/>
</dbReference>
<keyword evidence="5" id="KW-0325">Glycoprotein</keyword>
<dbReference type="InterPro" id="IPR013320">
    <property type="entry name" value="ConA-like_dom_sf"/>
</dbReference>
<evidence type="ECO:0000259" key="7">
    <source>
        <dbReference type="PROSITE" id="PS50026"/>
    </source>
</evidence>
<protein>
    <submittedName>
        <fullName evidence="10">Uncharacterized protein</fullName>
    </submittedName>
</protein>
<dbReference type="InterPro" id="IPR001759">
    <property type="entry name" value="PTX_dom"/>
</dbReference>
<keyword evidence="3" id="KW-0106">Calcium</keyword>
<evidence type="ECO:0000256" key="2">
    <source>
        <dbReference type="ARBA" id="ARBA00022723"/>
    </source>
</evidence>
<dbReference type="PROSITE" id="PS51828">
    <property type="entry name" value="PTX_2"/>
    <property type="match status" value="2"/>
</dbReference>